<feature type="non-terminal residue" evidence="1">
    <location>
        <position position="108"/>
    </location>
</feature>
<proteinExistence type="predicted"/>
<evidence type="ECO:0000313" key="1">
    <source>
        <dbReference type="EMBL" id="CCC46397.1"/>
    </source>
</evidence>
<dbReference type="EMBL" id="HE573017">
    <property type="protein sequence ID" value="CCC46397.1"/>
    <property type="molecule type" value="Genomic_DNA"/>
</dbReference>
<reference evidence="1" key="1">
    <citation type="journal article" date="2012" name="Proc. Natl. Acad. Sci. U.S.A.">
        <title>Antigenic diversity is generated by distinct evolutionary mechanisms in African trypanosome species.</title>
        <authorList>
            <person name="Jackson A.P."/>
            <person name="Berry A."/>
            <person name="Aslett M."/>
            <person name="Allison H.C."/>
            <person name="Burton P."/>
            <person name="Vavrova-Anderson J."/>
            <person name="Brown R."/>
            <person name="Browne H."/>
            <person name="Corton N."/>
            <person name="Hauser H."/>
            <person name="Gamble J."/>
            <person name="Gilderthorp R."/>
            <person name="Marcello L."/>
            <person name="McQuillan J."/>
            <person name="Otto T.D."/>
            <person name="Quail M.A."/>
            <person name="Sanders M.J."/>
            <person name="van Tonder A."/>
            <person name="Ginger M.L."/>
            <person name="Field M.C."/>
            <person name="Barry J.D."/>
            <person name="Hertz-Fowler C."/>
            <person name="Berriman M."/>
        </authorList>
    </citation>
    <scope>NUCLEOTIDE SEQUENCE</scope>
    <source>
        <strain evidence="1">Y486</strain>
    </source>
</reference>
<sequence>MRQSQLQPIHVPTVLAWWHLDLHQSSCVRIVCTARARPRSFIRYVRNQPPMTPFRSLIFRVTIGTCSASRMWSTRGGSGSTTTPWTFLFFYGIHGDAILHSNQYGNLV</sequence>
<accession>G0TR33</accession>
<dbReference type="AlphaFoldDB" id="G0TR33"/>
<protein>
    <submittedName>
        <fullName evidence="1">Uncharacterized protein</fullName>
    </submittedName>
</protein>
<name>G0TR33_TRYVY</name>
<dbReference type="VEuPathDB" id="TriTrypDB:TvY486_0100450"/>
<gene>
    <name evidence="1" type="ORF">TVY486_0100450</name>
</gene>
<organism evidence="1">
    <name type="scientific">Trypanosoma vivax (strain Y486)</name>
    <dbReference type="NCBI Taxonomy" id="1055687"/>
    <lineage>
        <taxon>Eukaryota</taxon>
        <taxon>Discoba</taxon>
        <taxon>Euglenozoa</taxon>
        <taxon>Kinetoplastea</taxon>
        <taxon>Metakinetoplastina</taxon>
        <taxon>Trypanosomatida</taxon>
        <taxon>Trypanosomatidae</taxon>
        <taxon>Trypanosoma</taxon>
        <taxon>Duttonella</taxon>
    </lineage>
</organism>